<keyword evidence="2" id="KW-1185">Reference proteome</keyword>
<proteinExistence type="predicted"/>
<dbReference type="EMBL" id="BARX01000027">
    <property type="protein sequence ID" value="GAD03437.1"/>
    <property type="molecule type" value="Genomic_DNA"/>
</dbReference>
<comment type="caution">
    <text evidence="1">The sequence shown here is derived from an EMBL/GenBank/DDBJ whole genome shotgun (WGS) entry which is preliminary data.</text>
</comment>
<sequence>MSIIGDQGTFSNYQQLLELKGDNPAQINDYESPYSDRATVSLLLLTQALSYSDLQYSLTFVTSPNTGRSLRELKQGNVAVYQADIWESDFDDSTYKSVAIIPKNTFEKGFYVNQGSPLLSQILTHEQLRELPISVGSTWYQDIAQLQRSGFNNIDKLNRNQSLFGMLSKGRINVAFLEFPNTPDLAIQDSYGSFYPIPNMKIEFQESRHFMVSKQHPHGAEIAQAIDQGLAEIIRLGLVEKAIQQSGVKQQRVSHWQSISAP</sequence>
<name>R9PPX1_AGAAL</name>
<gene>
    <name evidence="1" type="ORF">AALB_3517</name>
</gene>
<dbReference type="AlphaFoldDB" id="R9PPX1"/>
<dbReference type="STRING" id="1331007.AALB_3517"/>
<reference evidence="1" key="1">
    <citation type="journal article" date="2013" name="Genome Announc.">
        <title>Draft Genome Sequence of Agarivorans albus Strain MKT 106T, an Agarolytic Marine Bacterium.</title>
        <authorList>
            <person name="Yasuike M."/>
            <person name="Nakamura Y."/>
            <person name="Kai W."/>
            <person name="Fujiwara A."/>
            <person name="Fukui Y."/>
            <person name="Satomi M."/>
            <person name="Sano M."/>
        </authorList>
    </citation>
    <scope>NUCLEOTIDE SEQUENCE [LARGE SCALE GENOMIC DNA]</scope>
</reference>
<evidence type="ECO:0000313" key="2">
    <source>
        <dbReference type="Proteomes" id="UP000014461"/>
    </source>
</evidence>
<evidence type="ECO:0008006" key="3">
    <source>
        <dbReference type="Google" id="ProtNLM"/>
    </source>
</evidence>
<dbReference type="Proteomes" id="UP000014461">
    <property type="component" value="Unassembled WGS sequence"/>
</dbReference>
<dbReference type="SUPFAM" id="SSF53850">
    <property type="entry name" value="Periplasmic binding protein-like II"/>
    <property type="match status" value="1"/>
</dbReference>
<evidence type="ECO:0000313" key="1">
    <source>
        <dbReference type="EMBL" id="GAD03437.1"/>
    </source>
</evidence>
<accession>R9PPX1</accession>
<organism evidence="1 2">
    <name type="scientific">Agarivorans albus MKT 106</name>
    <dbReference type="NCBI Taxonomy" id="1331007"/>
    <lineage>
        <taxon>Bacteria</taxon>
        <taxon>Pseudomonadati</taxon>
        <taxon>Pseudomonadota</taxon>
        <taxon>Gammaproteobacteria</taxon>
        <taxon>Alteromonadales</taxon>
        <taxon>Alteromonadaceae</taxon>
        <taxon>Agarivorans</taxon>
    </lineage>
</organism>
<protein>
    <recommendedName>
        <fullName evidence="3">Solute-binding protein family 3/N-terminal domain-containing protein</fullName>
    </recommendedName>
</protein>